<dbReference type="PANTHER" id="PTHR46524">
    <property type="entry name" value="CW-TYPE ZINC FINGER"/>
    <property type="match status" value="1"/>
</dbReference>
<organism evidence="3 4">
    <name type="scientific">Crotalaria pallida</name>
    <name type="common">Smooth rattlebox</name>
    <name type="synonym">Crotalaria striata</name>
    <dbReference type="NCBI Taxonomy" id="3830"/>
    <lineage>
        <taxon>Eukaryota</taxon>
        <taxon>Viridiplantae</taxon>
        <taxon>Streptophyta</taxon>
        <taxon>Embryophyta</taxon>
        <taxon>Tracheophyta</taxon>
        <taxon>Spermatophyta</taxon>
        <taxon>Magnoliopsida</taxon>
        <taxon>eudicotyledons</taxon>
        <taxon>Gunneridae</taxon>
        <taxon>Pentapetalae</taxon>
        <taxon>rosids</taxon>
        <taxon>fabids</taxon>
        <taxon>Fabales</taxon>
        <taxon>Fabaceae</taxon>
        <taxon>Papilionoideae</taxon>
        <taxon>50 kb inversion clade</taxon>
        <taxon>genistoids sensu lato</taxon>
        <taxon>core genistoids</taxon>
        <taxon>Crotalarieae</taxon>
        <taxon>Crotalaria</taxon>
    </lineage>
</organism>
<comment type="caution">
    <text evidence="3">The sequence shown here is derived from an EMBL/GenBank/DDBJ whole genome shotgun (WGS) entry which is preliminary data.</text>
</comment>
<evidence type="ECO:0000259" key="2">
    <source>
        <dbReference type="Pfam" id="PF24756"/>
    </source>
</evidence>
<dbReference type="AlphaFoldDB" id="A0AAN9I3F0"/>
<dbReference type="EMBL" id="JAYWIO010000004">
    <property type="protein sequence ID" value="KAK7266033.1"/>
    <property type="molecule type" value="Genomic_DNA"/>
</dbReference>
<gene>
    <name evidence="3" type="ORF">RIF29_18672</name>
</gene>
<name>A0AAN9I3F0_CROPI</name>
<dbReference type="PANTHER" id="PTHR46524:SF12">
    <property type="entry name" value="CW-TYPE DOMAIN-CONTAINING PROTEIN"/>
    <property type="match status" value="1"/>
</dbReference>
<feature type="domain" description="CWZF3/5/7 THD" evidence="2">
    <location>
        <begin position="149"/>
        <end position="292"/>
    </location>
</feature>
<reference evidence="3 4" key="1">
    <citation type="submission" date="2024-01" db="EMBL/GenBank/DDBJ databases">
        <title>The genomes of 5 underutilized Papilionoideae crops provide insights into root nodulation and disease resistanc.</title>
        <authorList>
            <person name="Yuan L."/>
        </authorList>
    </citation>
    <scope>NUCLEOTIDE SEQUENCE [LARGE SCALE GENOMIC DNA]</scope>
    <source>
        <strain evidence="3">ZHUSHIDOU_FW_LH</strain>
        <tissue evidence="3">Leaf</tissue>
    </source>
</reference>
<dbReference type="InterPro" id="IPR055300">
    <property type="entry name" value="CWZF3/5/7"/>
</dbReference>
<dbReference type="InterPro" id="IPR056406">
    <property type="entry name" value="THD_CWZF3/5/7"/>
</dbReference>
<dbReference type="Pfam" id="PF24756">
    <property type="entry name" value="THD_CWZF3-5-7"/>
    <property type="match status" value="1"/>
</dbReference>
<evidence type="ECO:0000256" key="1">
    <source>
        <dbReference type="SAM" id="MobiDB-lite"/>
    </source>
</evidence>
<feature type="region of interest" description="Disordered" evidence="1">
    <location>
        <begin position="1"/>
        <end position="45"/>
    </location>
</feature>
<evidence type="ECO:0000313" key="3">
    <source>
        <dbReference type="EMBL" id="KAK7266033.1"/>
    </source>
</evidence>
<keyword evidence="4" id="KW-1185">Reference proteome</keyword>
<evidence type="ECO:0000313" key="4">
    <source>
        <dbReference type="Proteomes" id="UP001372338"/>
    </source>
</evidence>
<accession>A0AAN9I3F0</accession>
<sequence length="332" mass="36973">MNFSTSENGYSKNGGRHDSSVDPSYHASGPETRNDAKCSSPNKSKLEIDNIIQKNAPRHGSSETGKQTENLIQDFEEESKANHVYPGSRYGKSKALTSSVGEVKRETLYVGYKTAPGFQKGDITNEHPVQELANGDVAMLMRNSIDTEQINIIKNFGFEFESNETYFDGALKFLHGASLLENCHSESGKHDEEMNQMQIYGTAAKLFKSCAHEYERRQEMAATALAYKCMKMAYMRDDYCKSFSTNRDRHELQSTLQMVSQGESPSSSAFDVDNLNNQMTVDKATFPRGTNTHVSGLRRVIDFSFLDVDELVHLVLVASNAIRRAALGGAKD</sequence>
<feature type="compositionally biased region" description="Polar residues" evidence="1">
    <location>
        <begin position="1"/>
        <end position="11"/>
    </location>
</feature>
<dbReference type="Proteomes" id="UP001372338">
    <property type="component" value="Unassembled WGS sequence"/>
</dbReference>
<proteinExistence type="predicted"/>
<protein>
    <recommendedName>
        <fullName evidence="2">CWZF3/5/7 THD domain-containing protein</fullName>
    </recommendedName>
</protein>